<name>D6PL97_9ZZZZ</name>
<feature type="coiled-coil region" evidence="1">
    <location>
        <begin position="89"/>
        <end position="116"/>
    </location>
</feature>
<proteinExistence type="predicted"/>
<feature type="coiled-coil region" evidence="1">
    <location>
        <begin position="29"/>
        <end position="56"/>
    </location>
</feature>
<evidence type="ECO:0000313" key="3">
    <source>
        <dbReference type="EMBL" id="ADD96498.1"/>
    </source>
</evidence>
<evidence type="ECO:0000256" key="2">
    <source>
        <dbReference type="SAM" id="MobiDB-lite"/>
    </source>
</evidence>
<accession>D6PL97</accession>
<dbReference type="AlphaFoldDB" id="D6PL97"/>
<evidence type="ECO:0008006" key="4">
    <source>
        <dbReference type="Google" id="ProtNLM"/>
    </source>
</evidence>
<dbReference type="EMBL" id="GU943143">
    <property type="protein sequence ID" value="ADD96498.1"/>
    <property type="molecule type" value="Genomic_DNA"/>
</dbReference>
<keyword evidence="1" id="KW-0175">Coiled coil</keyword>
<dbReference type="SUPFAM" id="SSF57997">
    <property type="entry name" value="Tropomyosin"/>
    <property type="match status" value="1"/>
</dbReference>
<reference evidence="3" key="1">
    <citation type="journal article" date="2010" name="ISME J.">
        <title>Metagenome of the Mediterranean deep chlorophyll maximum studied by direct and fosmid library 454 pyrosequencing.</title>
        <authorList>
            <person name="Ghai R."/>
            <person name="Martin-Cuadrado A.B."/>
            <person name="Molto A.G."/>
            <person name="Heredia I.G."/>
            <person name="Cabrera R."/>
            <person name="Martin J."/>
            <person name="Verdu M."/>
            <person name="Deschamps P."/>
            <person name="Moreira D."/>
            <person name="Lopez-Garcia P."/>
            <person name="Mira A."/>
            <person name="Rodriguez-Valera F."/>
        </authorList>
    </citation>
    <scope>NUCLEOTIDE SEQUENCE</scope>
</reference>
<protein>
    <recommendedName>
        <fullName evidence="4">Phage minor structural protein GP20</fullName>
    </recommendedName>
</protein>
<sequence>MEEQVIQETPVASSEQPVAETTNTVNIDVSAYEQKIQTLQQRASEAEEKFQGIKGKLDDVYKKQDDQRRKTLEDQGQWKDLWEEANKTAQGKDQQIADLQRQLDELRSSNETAAMKTSALSAISQAGAINAEQMLRLVQSDLKKSDDGSVKVLDGGVEQDINVYLAKLKNPGSGYEHHFKPSTQAGMGAKPTTGTAGAAGIANPWLEGSMNLTKQMALEATDPDLAAVLKREAGK</sequence>
<evidence type="ECO:0000256" key="1">
    <source>
        <dbReference type="SAM" id="Coils"/>
    </source>
</evidence>
<organism evidence="3">
    <name type="scientific">uncultured organism MedDCM-OCT-S11-C223</name>
    <dbReference type="NCBI Taxonomy" id="743656"/>
    <lineage>
        <taxon>unclassified sequences</taxon>
        <taxon>environmental samples</taxon>
    </lineage>
</organism>
<feature type="region of interest" description="Disordered" evidence="2">
    <location>
        <begin position="1"/>
        <end position="22"/>
    </location>
</feature>